<evidence type="ECO:0000313" key="2">
    <source>
        <dbReference type="EnsemblPlants" id="KQL01915"/>
    </source>
</evidence>
<dbReference type="Gramene" id="KQL01915">
    <property type="protein sequence ID" value="KQL01915"/>
    <property type="gene ID" value="SETIT_015901mg"/>
</dbReference>
<proteinExistence type="predicted"/>
<protein>
    <submittedName>
        <fullName evidence="2">Uncharacterized protein</fullName>
    </submittedName>
</protein>
<dbReference type="AlphaFoldDB" id="K3YNQ9"/>
<evidence type="ECO:0000313" key="3">
    <source>
        <dbReference type="Proteomes" id="UP000004995"/>
    </source>
</evidence>
<feature type="compositionally biased region" description="Basic and acidic residues" evidence="1">
    <location>
        <begin position="18"/>
        <end position="31"/>
    </location>
</feature>
<sequence length="31" mass="3749">MKNHIIKHVIGRTYMEQSKLHPETEQKTEKN</sequence>
<name>K3YNQ9_SETIT</name>
<evidence type="ECO:0000256" key="1">
    <source>
        <dbReference type="SAM" id="MobiDB-lite"/>
    </source>
</evidence>
<accession>K3YNQ9</accession>
<dbReference type="Proteomes" id="UP000004995">
    <property type="component" value="Unassembled WGS sequence"/>
</dbReference>
<dbReference type="EnsemblPlants" id="KQL01915">
    <property type="protein sequence ID" value="KQL01915"/>
    <property type="gene ID" value="SETIT_015901mg"/>
</dbReference>
<keyword evidence="3" id="KW-1185">Reference proteome</keyword>
<organism evidence="2 3">
    <name type="scientific">Setaria italica</name>
    <name type="common">Foxtail millet</name>
    <name type="synonym">Panicum italicum</name>
    <dbReference type="NCBI Taxonomy" id="4555"/>
    <lineage>
        <taxon>Eukaryota</taxon>
        <taxon>Viridiplantae</taxon>
        <taxon>Streptophyta</taxon>
        <taxon>Embryophyta</taxon>
        <taxon>Tracheophyta</taxon>
        <taxon>Spermatophyta</taxon>
        <taxon>Magnoliopsida</taxon>
        <taxon>Liliopsida</taxon>
        <taxon>Poales</taxon>
        <taxon>Poaceae</taxon>
        <taxon>PACMAD clade</taxon>
        <taxon>Panicoideae</taxon>
        <taxon>Panicodae</taxon>
        <taxon>Paniceae</taxon>
        <taxon>Cenchrinae</taxon>
        <taxon>Setaria</taxon>
    </lineage>
</organism>
<feature type="region of interest" description="Disordered" evidence="1">
    <location>
        <begin position="12"/>
        <end position="31"/>
    </location>
</feature>
<dbReference type="InParanoid" id="K3YNQ9"/>
<reference evidence="3" key="1">
    <citation type="journal article" date="2012" name="Nat. Biotechnol.">
        <title>Reference genome sequence of the model plant Setaria.</title>
        <authorList>
            <person name="Bennetzen J.L."/>
            <person name="Schmutz J."/>
            <person name="Wang H."/>
            <person name="Percifield R."/>
            <person name="Hawkins J."/>
            <person name="Pontaroli A.C."/>
            <person name="Estep M."/>
            <person name="Feng L."/>
            <person name="Vaughn J.N."/>
            <person name="Grimwood J."/>
            <person name="Jenkins J."/>
            <person name="Barry K."/>
            <person name="Lindquist E."/>
            <person name="Hellsten U."/>
            <person name="Deshpande S."/>
            <person name="Wang X."/>
            <person name="Wu X."/>
            <person name="Mitros T."/>
            <person name="Triplett J."/>
            <person name="Yang X."/>
            <person name="Ye C.Y."/>
            <person name="Mauro-Herrera M."/>
            <person name="Wang L."/>
            <person name="Li P."/>
            <person name="Sharma M."/>
            <person name="Sharma R."/>
            <person name="Ronald P.C."/>
            <person name="Panaud O."/>
            <person name="Kellogg E.A."/>
            <person name="Brutnell T.P."/>
            <person name="Doust A.N."/>
            <person name="Tuskan G.A."/>
            <person name="Rokhsar D."/>
            <person name="Devos K.M."/>
        </authorList>
    </citation>
    <scope>NUCLEOTIDE SEQUENCE [LARGE SCALE GENOMIC DNA]</scope>
    <source>
        <strain evidence="3">cv. Yugu1</strain>
    </source>
</reference>
<dbReference type="EMBL" id="AGNK02003871">
    <property type="status" value="NOT_ANNOTATED_CDS"/>
    <property type="molecule type" value="Genomic_DNA"/>
</dbReference>
<dbReference type="HOGENOM" id="CLU_3400112_0_0_1"/>
<reference evidence="2" key="2">
    <citation type="submission" date="2018-08" db="UniProtKB">
        <authorList>
            <consortium name="EnsemblPlants"/>
        </authorList>
    </citation>
    <scope>IDENTIFICATION</scope>
    <source>
        <strain evidence="2">Yugu1</strain>
    </source>
</reference>